<gene>
    <name evidence="2" type="ORF">S01H1_68735</name>
</gene>
<dbReference type="Pfam" id="PF08484">
    <property type="entry name" value="Methyltransf_14"/>
    <property type="match status" value="1"/>
</dbReference>
<evidence type="ECO:0000313" key="2">
    <source>
        <dbReference type="EMBL" id="GAG34464.1"/>
    </source>
</evidence>
<dbReference type="Gene3D" id="3.40.50.720">
    <property type="entry name" value="NAD(P)-binding Rossmann-like Domain"/>
    <property type="match status" value="1"/>
</dbReference>
<protein>
    <recommendedName>
        <fullName evidence="1">C-methyltransferase domain-containing protein</fullName>
    </recommendedName>
</protein>
<name>X0WU12_9ZZZZ</name>
<dbReference type="InterPro" id="IPR013691">
    <property type="entry name" value="MeTrfase_14"/>
</dbReference>
<sequence length="147" mass="16718">ERQADINIKTFDTFQKKINLIKKQVTDCLEQHIGKKIVGYGASSTSTTLISHFELHRYLSYLVDDNPGKIGTYSPGYHIPVYSPEKLKKEQPDIILILAWRFKDEILKKISNLASTILTPLPSVEIGSLAHQEGEISLERTTMYSIR</sequence>
<feature type="domain" description="C-methyltransferase" evidence="1">
    <location>
        <begin position="7"/>
        <end position="114"/>
    </location>
</feature>
<organism evidence="2">
    <name type="scientific">marine sediment metagenome</name>
    <dbReference type="NCBI Taxonomy" id="412755"/>
    <lineage>
        <taxon>unclassified sequences</taxon>
        <taxon>metagenomes</taxon>
        <taxon>ecological metagenomes</taxon>
    </lineage>
</organism>
<feature type="non-terminal residue" evidence="2">
    <location>
        <position position="1"/>
    </location>
</feature>
<comment type="caution">
    <text evidence="2">The sequence shown here is derived from an EMBL/GenBank/DDBJ whole genome shotgun (WGS) entry which is preliminary data.</text>
</comment>
<evidence type="ECO:0000259" key="1">
    <source>
        <dbReference type="Pfam" id="PF08484"/>
    </source>
</evidence>
<accession>X0WU12</accession>
<reference evidence="2" key="1">
    <citation type="journal article" date="2014" name="Front. Microbiol.">
        <title>High frequency of phylogenetically diverse reductive dehalogenase-homologous genes in deep subseafloor sedimentary metagenomes.</title>
        <authorList>
            <person name="Kawai M."/>
            <person name="Futagami T."/>
            <person name="Toyoda A."/>
            <person name="Takaki Y."/>
            <person name="Nishi S."/>
            <person name="Hori S."/>
            <person name="Arai W."/>
            <person name="Tsubouchi T."/>
            <person name="Morono Y."/>
            <person name="Uchiyama I."/>
            <person name="Ito T."/>
            <person name="Fujiyama A."/>
            <person name="Inagaki F."/>
            <person name="Takami H."/>
        </authorList>
    </citation>
    <scope>NUCLEOTIDE SEQUENCE</scope>
    <source>
        <strain evidence="2">Expedition CK06-06</strain>
    </source>
</reference>
<proteinExistence type="predicted"/>
<dbReference type="EMBL" id="BARS01045593">
    <property type="protein sequence ID" value="GAG34464.1"/>
    <property type="molecule type" value="Genomic_DNA"/>
</dbReference>
<dbReference type="AlphaFoldDB" id="X0WU12"/>